<organism evidence="3 4">
    <name type="scientific">Aeribacillus pallidus</name>
    <dbReference type="NCBI Taxonomy" id="33936"/>
    <lineage>
        <taxon>Bacteria</taxon>
        <taxon>Bacillati</taxon>
        <taxon>Bacillota</taxon>
        <taxon>Bacilli</taxon>
        <taxon>Bacillales</taxon>
        <taxon>Bacillaceae</taxon>
        <taxon>Aeribacillus</taxon>
    </lineage>
</organism>
<name>A0A165Z3L3_9BACI</name>
<evidence type="ECO:0000256" key="2">
    <source>
        <dbReference type="SAM" id="Phobius"/>
    </source>
</evidence>
<keyword evidence="2" id="KW-1133">Transmembrane helix</keyword>
<dbReference type="EMBL" id="LWBR01000005">
    <property type="protein sequence ID" value="KZN97794.1"/>
    <property type="molecule type" value="Genomic_DNA"/>
</dbReference>
<feature type="compositionally biased region" description="Polar residues" evidence="1">
    <location>
        <begin position="37"/>
        <end position="52"/>
    </location>
</feature>
<accession>A0A165Z3L3</accession>
<comment type="caution">
    <text evidence="3">The sequence shown here is derived from an EMBL/GenBank/DDBJ whole genome shotgun (WGS) entry which is preliminary data.</text>
</comment>
<keyword evidence="4" id="KW-1185">Reference proteome</keyword>
<reference evidence="3 4" key="1">
    <citation type="submission" date="2016-04" db="EMBL/GenBank/DDBJ databases">
        <title>Draft genome sequence of Aeribacillus pallidus 8m3 from petroleum reservoir.</title>
        <authorList>
            <person name="Poltaraus A.B."/>
            <person name="Nazina T.N."/>
            <person name="Tourova T.P."/>
            <person name="Malakho S.M."/>
            <person name="Korshunova A.V."/>
            <person name="Sokolova D.S."/>
        </authorList>
    </citation>
    <scope>NUCLEOTIDE SEQUENCE [LARGE SCALE GENOMIC DNA]</scope>
    <source>
        <strain evidence="3 4">8m3</strain>
    </source>
</reference>
<feature type="region of interest" description="Disordered" evidence="1">
    <location>
        <begin position="37"/>
        <end position="58"/>
    </location>
</feature>
<sequence>MIFLHSTQNRSKKMSRHIKGDLQMILAGGRVWNCCNSSQHPENSGSASSTQTKIEKLQKPAEKNNSFFSTGFILEFIGPFLYFSFA</sequence>
<dbReference type="AlphaFoldDB" id="A0A165Z3L3"/>
<protein>
    <submittedName>
        <fullName evidence="3">Uncharacterized protein</fullName>
    </submittedName>
</protein>
<keyword evidence="2" id="KW-0472">Membrane</keyword>
<gene>
    <name evidence="3" type="ORF">AZI98_01215</name>
</gene>
<proteinExistence type="predicted"/>
<evidence type="ECO:0000313" key="3">
    <source>
        <dbReference type="EMBL" id="KZN97794.1"/>
    </source>
</evidence>
<evidence type="ECO:0000256" key="1">
    <source>
        <dbReference type="SAM" id="MobiDB-lite"/>
    </source>
</evidence>
<feature type="transmembrane region" description="Helical" evidence="2">
    <location>
        <begin position="66"/>
        <end position="85"/>
    </location>
</feature>
<dbReference type="Proteomes" id="UP000076476">
    <property type="component" value="Unassembled WGS sequence"/>
</dbReference>
<keyword evidence="2" id="KW-0812">Transmembrane</keyword>
<evidence type="ECO:0000313" key="4">
    <source>
        <dbReference type="Proteomes" id="UP000076476"/>
    </source>
</evidence>